<dbReference type="GO" id="GO:0006313">
    <property type="term" value="P:DNA transposition"/>
    <property type="evidence" value="ECO:0007669"/>
    <property type="project" value="InterPro"/>
</dbReference>
<evidence type="ECO:0000259" key="2">
    <source>
        <dbReference type="SMART" id="SM01321"/>
    </source>
</evidence>
<sequence>MSRKYKFNDKNGVYFISFATVYWIDLFVRDCYFETMISALNYCRENKGMKIYGYCIMPSHVHLLFQIEEKNPSDVIRDLKIFTAKALLKQIAENPQESRKEWLLWMFRRAAKKYSYVKQYQFWQHHNQPIEIHSDKFFNEKLDYIHQNPVVSGFVSEPQDWKYSSAKNYWQAVNPVLDIDVLR</sequence>
<proteinExistence type="predicted"/>
<organism evidence="3 4">
    <name type="scientific">Aggregatibacter segnis</name>
    <dbReference type="NCBI Taxonomy" id="739"/>
    <lineage>
        <taxon>Bacteria</taxon>
        <taxon>Pseudomonadati</taxon>
        <taxon>Pseudomonadota</taxon>
        <taxon>Gammaproteobacteria</taxon>
        <taxon>Pasteurellales</taxon>
        <taxon>Pasteurellaceae</taxon>
        <taxon>Aggregatibacter</taxon>
    </lineage>
</organism>
<dbReference type="Pfam" id="PF01797">
    <property type="entry name" value="Y1_Tnp"/>
    <property type="match status" value="1"/>
</dbReference>
<dbReference type="Gene3D" id="3.30.70.1290">
    <property type="entry name" value="Transposase IS200-like"/>
    <property type="match status" value="1"/>
</dbReference>
<dbReference type="SUPFAM" id="SSF143422">
    <property type="entry name" value="Transposase IS200-like"/>
    <property type="match status" value="1"/>
</dbReference>
<feature type="transmembrane region" description="Helical" evidence="1">
    <location>
        <begin position="12"/>
        <end position="28"/>
    </location>
</feature>
<evidence type="ECO:0000313" key="3">
    <source>
        <dbReference type="EMBL" id="RDE71225.1"/>
    </source>
</evidence>
<dbReference type="PANTHER" id="PTHR36966">
    <property type="entry name" value="REP-ASSOCIATED TYROSINE TRANSPOSASE"/>
    <property type="match status" value="1"/>
</dbReference>
<dbReference type="NCBIfam" id="NF047646">
    <property type="entry name" value="REP_Tyr_transpos"/>
    <property type="match status" value="1"/>
</dbReference>
<evidence type="ECO:0000313" key="4">
    <source>
        <dbReference type="Proteomes" id="UP000253998"/>
    </source>
</evidence>
<comment type="caution">
    <text evidence="3">The sequence shown here is derived from an EMBL/GenBank/DDBJ whole genome shotgun (WGS) entry which is preliminary data.</text>
</comment>
<name>A0A8B2U7N2_9PAST</name>
<accession>A0A8B2U7N2</accession>
<feature type="domain" description="Transposase IS200-like" evidence="2">
    <location>
        <begin position="9"/>
        <end position="148"/>
    </location>
</feature>
<evidence type="ECO:0000256" key="1">
    <source>
        <dbReference type="SAM" id="Phobius"/>
    </source>
</evidence>
<dbReference type="GO" id="GO:0043565">
    <property type="term" value="F:sequence-specific DNA binding"/>
    <property type="evidence" value="ECO:0007669"/>
    <property type="project" value="TreeGrafter"/>
</dbReference>
<dbReference type="Proteomes" id="UP000253998">
    <property type="component" value="Unassembled WGS sequence"/>
</dbReference>
<dbReference type="GO" id="GO:0004803">
    <property type="term" value="F:transposase activity"/>
    <property type="evidence" value="ECO:0007669"/>
    <property type="project" value="InterPro"/>
</dbReference>
<dbReference type="PANTHER" id="PTHR36966:SF1">
    <property type="entry name" value="REP-ASSOCIATED TYROSINE TRANSPOSASE"/>
    <property type="match status" value="1"/>
</dbReference>
<dbReference type="AlphaFoldDB" id="A0A8B2U7N2"/>
<keyword evidence="1" id="KW-0812">Transmembrane</keyword>
<keyword evidence="1" id="KW-1133">Transmembrane helix</keyword>
<dbReference type="RefSeq" id="WP_111295827.1">
    <property type="nucleotide sequence ID" value="NZ_QEPM01000003.1"/>
</dbReference>
<dbReference type="InterPro" id="IPR052715">
    <property type="entry name" value="RAYT_transposase"/>
</dbReference>
<gene>
    <name evidence="3" type="ORF">DPV83_05905</name>
</gene>
<dbReference type="SMART" id="SM01321">
    <property type="entry name" value="Y1_Tnp"/>
    <property type="match status" value="1"/>
</dbReference>
<dbReference type="InterPro" id="IPR036515">
    <property type="entry name" value="Transposase_17_sf"/>
</dbReference>
<dbReference type="EMBL" id="QEPM01000003">
    <property type="protein sequence ID" value="RDE71225.1"/>
    <property type="molecule type" value="Genomic_DNA"/>
</dbReference>
<keyword evidence="1" id="KW-0472">Membrane</keyword>
<reference evidence="3 4" key="1">
    <citation type="submission" date="2018-05" db="EMBL/GenBank/DDBJ databases">
        <title>Draft Genome Sequences for a Diverse set of 7 Haemophilus Species.</title>
        <authorList>
            <person name="Nichols M."/>
            <person name="Topaz N."/>
            <person name="Wang X."/>
            <person name="Wang X."/>
            <person name="Boxrud D."/>
        </authorList>
    </citation>
    <scope>NUCLEOTIDE SEQUENCE [LARGE SCALE GENOMIC DNA]</scope>
    <source>
        <strain evidence="3 4">C2001002503</strain>
    </source>
</reference>
<protein>
    <submittedName>
        <fullName evidence="3">Transposase</fullName>
    </submittedName>
</protein>
<dbReference type="InterPro" id="IPR002686">
    <property type="entry name" value="Transposase_17"/>
</dbReference>